<organism evidence="2 3">
    <name type="scientific">Eumeta variegata</name>
    <name type="common">Bagworm moth</name>
    <name type="synonym">Eumeta japonica</name>
    <dbReference type="NCBI Taxonomy" id="151549"/>
    <lineage>
        <taxon>Eukaryota</taxon>
        <taxon>Metazoa</taxon>
        <taxon>Ecdysozoa</taxon>
        <taxon>Arthropoda</taxon>
        <taxon>Hexapoda</taxon>
        <taxon>Insecta</taxon>
        <taxon>Pterygota</taxon>
        <taxon>Neoptera</taxon>
        <taxon>Endopterygota</taxon>
        <taxon>Lepidoptera</taxon>
        <taxon>Glossata</taxon>
        <taxon>Ditrysia</taxon>
        <taxon>Tineoidea</taxon>
        <taxon>Psychidae</taxon>
        <taxon>Oiketicinae</taxon>
        <taxon>Eumeta</taxon>
    </lineage>
</organism>
<dbReference type="EMBL" id="BGZK01004079">
    <property type="protein sequence ID" value="GBP06731.1"/>
    <property type="molecule type" value="Genomic_DNA"/>
</dbReference>
<name>A0A4C1T0E9_EUMVA</name>
<accession>A0A4C1T0E9</accession>
<evidence type="ECO:0000313" key="2">
    <source>
        <dbReference type="EMBL" id="GBP06731.1"/>
    </source>
</evidence>
<evidence type="ECO:0000256" key="1">
    <source>
        <dbReference type="SAM" id="MobiDB-lite"/>
    </source>
</evidence>
<dbReference type="Proteomes" id="UP000299102">
    <property type="component" value="Unassembled WGS sequence"/>
</dbReference>
<keyword evidence="3" id="KW-1185">Reference proteome</keyword>
<evidence type="ECO:0000313" key="3">
    <source>
        <dbReference type="Proteomes" id="UP000299102"/>
    </source>
</evidence>
<sequence length="74" mass="7619">METAAAHGRREVRRRGGGAGEAAASAGYAGGGAGGACSAIIAIDTGRAVGVRDALLRPTERRPPVRPLNRYRFD</sequence>
<dbReference type="AlphaFoldDB" id="A0A4C1T0E9"/>
<gene>
    <name evidence="2" type="ORF">EVAR_72598_1</name>
</gene>
<reference evidence="2 3" key="1">
    <citation type="journal article" date="2019" name="Commun. Biol.">
        <title>The bagworm genome reveals a unique fibroin gene that provides high tensile strength.</title>
        <authorList>
            <person name="Kono N."/>
            <person name="Nakamura H."/>
            <person name="Ohtoshi R."/>
            <person name="Tomita M."/>
            <person name="Numata K."/>
            <person name="Arakawa K."/>
        </authorList>
    </citation>
    <scope>NUCLEOTIDE SEQUENCE [LARGE SCALE GENOMIC DNA]</scope>
</reference>
<feature type="region of interest" description="Disordered" evidence="1">
    <location>
        <begin position="1"/>
        <end position="24"/>
    </location>
</feature>
<proteinExistence type="predicted"/>
<comment type="caution">
    <text evidence="2">The sequence shown here is derived from an EMBL/GenBank/DDBJ whole genome shotgun (WGS) entry which is preliminary data.</text>
</comment>
<protein>
    <submittedName>
        <fullName evidence="2">Uncharacterized protein</fullName>
    </submittedName>
</protein>